<feature type="domain" description="Bacteriophage T5 Orf172 DNA-binding" evidence="2">
    <location>
        <begin position="394"/>
        <end position="477"/>
    </location>
</feature>
<keyword evidence="4" id="KW-1185">Reference proteome</keyword>
<protein>
    <submittedName>
        <fullName evidence="3">GIY-YIG nuclease family protein</fullName>
    </submittedName>
</protein>
<evidence type="ECO:0000313" key="4">
    <source>
        <dbReference type="Proteomes" id="UP000279446"/>
    </source>
</evidence>
<dbReference type="Pfam" id="PF13455">
    <property type="entry name" value="MUG113"/>
    <property type="match status" value="1"/>
</dbReference>
<feature type="coiled-coil region" evidence="1">
    <location>
        <begin position="292"/>
        <end position="378"/>
    </location>
</feature>
<gene>
    <name evidence="3" type="ORF">EJP82_02280</name>
</gene>
<reference evidence="3 4" key="1">
    <citation type="submission" date="2018-12" db="EMBL/GenBank/DDBJ databases">
        <authorList>
            <person name="Sun L."/>
            <person name="Chen Z."/>
        </authorList>
    </citation>
    <scope>NUCLEOTIDE SEQUENCE [LARGE SCALE GENOMIC DNA]</scope>
    <source>
        <strain evidence="3 4">DSM 15890</strain>
    </source>
</reference>
<organism evidence="3 4">
    <name type="scientific">Paenibacillus anaericanus</name>
    <dbReference type="NCBI Taxonomy" id="170367"/>
    <lineage>
        <taxon>Bacteria</taxon>
        <taxon>Bacillati</taxon>
        <taxon>Bacillota</taxon>
        <taxon>Bacilli</taxon>
        <taxon>Bacillales</taxon>
        <taxon>Paenibacillaceae</taxon>
        <taxon>Paenibacillus</taxon>
    </lineage>
</organism>
<sequence>MFKKILQLIQLNKTLENKDFQLKEKEVQLNALDMKVNNLEKVIEDAITPLRLAIEDKGIELIKEANEKAFEIIDESKKTAADIVEVTKKDILNLLDKKEQLTNEVNQLEETVIKSTKEITKYEKAAKKHKTELLGIKNLLENFPSAINFSVIETHLQTFEESMKDDGILDTIVHLDLHYKASKTLRSDMNANNKEIRNLLASYQSRYTTKANATIYELMVIGLQAELQNILHTLSYSNLDQMLENSKALIEKYLRISASGNASILPTITRFLSELEPLFEIAIRIEYKYYFQKELEKEEQRKIREIMRQEAEEKRVLEEERKKIEKEEEKYLQEIAKNRALLSTETDIHKVTSLEARLKELEEQLEKLEEIKEEIVKRANGKAGHVYVISNLGSFGDNMFKVGMTRRLDPLERVDELGDASVPFKFDVHALVFSDDAVGLEQKLHQALESQRVNKINLRKEFFYSTVEDLQNIVQDIDPTVDFITTMFAMEYRQSDSLKTEEAISA</sequence>
<dbReference type="OrthoDB" id="9811665at2"/>
<dbReference type="EMBL" id="RZNY01000002">
    <property type="protein sequence ID" value="RUT47990.1"/>
    <property type="molecule type" value="Genomic_DNA"/>
</dbReference>
<dbReference type="Proteomes" id="UP000279446">
    <property type="component" value="Unassembled WGS sequence"/>
</dbReference>
<accession>A0A433YDR9</accession>
<evidence type="ECO:0000259" key="2">
    <source>
        <dbReference type="SMART" id="SM00974"/>
    </source>
</evidence>
<dbReference type="RefSeq" id="WP_127190409.1">
    <property type="nucleotide sequence ID" value="NZ_RZNY01000002.1"/>
</dbReference>
<dbReference type="AlphaFoldDB" id="A0A433YDR9"/>
<name>A0A433YDR9_9BACL</name>
<dbReference type="InterPro" id="IPR018306">
    <property type="entry name" value="Phage_T5_Orf172_DNA-bd"/>
</dbReference>
<evidence type="ECO:0000313" key="3">
    <source>
        <dbReference type="EMBL" id="RUT47990.1"/>
    </source>
</evidence>
<comment type="caution">
    <text evidence="3">The sequence shown here is derived from an EMBL/GenBank/DDBJ whole genome shotgun (WGS) entry which is preliminary data.</text>
</comment>
<dbReference type="SMART" id="SM00974">
    <property type="entry name" value="T5orf172"/>
    <property type="match status" value="1"/>
</dbReference>
<evidence type="ECO:0000256" key="1">
    <source>
        <dbReference type="SAM" id="Coils"/>
    </source>
</evidence>
<proteinExistence type="predicted"/>
<feature type="coiled-coil region" evidence="1">
    <location>
        <begin position="84"/>
        <end position="125"/>
    </location>
</feature>
<keyword evidence="1" id="KW-0175">Coiled coil</keyword>